<sequence length="453" mass="50740">MPTETLGAIFEAAVSGQLQTANGQNHAIIIGQWMDETATKVAVLLEHLYRVQDLEILLLEHLYRVQDLEIRASSREDMELCWYHLKKPAPQLVTFRIFLDDETTEYELPSEYLGAASALQSLSLRNVVMVWDLPNLHNLSTLSLQFNANDISVSSIVEMLQQSPMLENLTIGSPYLANDEFPDSTVALCHLRRVDLKICNIRAFESLLSVLDLPMDVHCTLLLHPDAFYNQRQQYTLPLPRHLTSASVCRKLECYFAFGRVKVEASVSPNAESHSTSRVSIRMGPVPHIDDDESKWLSHSFKGGNMFLHDLAGIDHLADIVSTRSFFADTLLLDLSFDQCLDNSIPAGKLTGLFRQMETVRTVSISLGDGASLPLSGDLMSQVVNLPSLRDLRIQMSLRNENLDMLERYLQFRMLSSLPPIQRLCIVGGETLSAEERRKVVVLAPASAVVFGD</sequence>
<dbReference type="InterPro" id="IPR032675">
    <property type="entry name" value="LRR_dom_sf"/>
</dbReference>
<dbReference type="VEuPathDB" id="FungiDB:BD410DRAFT_901399"/>
<dbReference type="AlphaFoldDB" id="A0A4Y7PQ09"/>
<evidence type="ECO:0008006" key="3">
    <source>
        <dbReference type="Google" id="ProtNLM"/>
    </source>
</evidence>
<protein>
    <recommendedName>
        <fullName evidence="3">RNI-like protein</fullName>
    </recommendedName>
</protein>
<evidence type="ECO:0000313" key="1">
    <source>
        <dbReference type="EMBL" id="TDL17523.1"/>
    </source>
</evidence>
<organism evidence="1 2">
    <name type="scientific">Rickenella mellea</name>
    <dbReference type="NCBI Taxonomy" id="50990"/>
    <lineage>
        <taxon>Eukaryota</taxon>
        <taxon>Fungi</taxon>
        <taxon>Dikarya</taxon>
        <taxon>Basidiomycota</taxon>
        <taxon>Agaricomycotina</taxon>
        <taxon>Agaricomycetes</taxon>
        <taxon>Hymenochaetales</taxon>
        <taxon>Rickenellaceae</taxon>
        <taxon>Rickenella</taxon>
    </lineage>
</organism>
<accession>A0A4Y7PQ09</accession>
<dbReference type="OrthoDB" id="3365698at2759"/>
<dbReference type="Gene3D" id="3.80.10.10">
    <property type="entry name" value="Ribonuclease Inhibitor"/>
    <property type="match status" value="1"/>
</dbReference>
<proteinExistence type="predicted"/>
<keyword evidence="2" id="KW-1185">Reference proteome</keyword>
<name>A0A4Y7PQ09_9AGAM</name>
<reference evidence="1 2" key="1">
    <citation type="submission" date="2018-06" db="EMBL/GenBank/DDBJ databases">
        <title>A transcriptomic atlas of mushroom development highlights an independent origin of complex multicellularity.</title>
        <authorList>
            <consortium name="DOE Joint Genome Institute"/>
            <person name="Krizsan K."/>
            <person name="Almasi E."/>
            <person name="Merenyi Z."/>
            <person name="Sahu N."/>
            <person name="Viragh M."/>
            <person name="Koszo T."/>
            <person name="Mondo S."/>
            <person name="Kiss B."/>
            <person name="Balint B."/>
            <person name="Kues U."/>
            <person name="Barry K."/>
            <person name="Hegedus J.C."/>
            <person name="Henrissat B."/>
            <person name="Johnson J."/>
            <person name="Lipzen A."/>
            <person name="Ohm R."/>
            <person name="Nagy I."/>
            <person name="Pangilinan J."/>
            <person name="Yan J."/>
            <person name="Xiong Y."/>
            <person name="Grigoriev I.V."/>
            <person name="Hibbett D.S."/>
            <person name="Nagy L.G."/>
        </authorList>
    </citation>
    <scope>NUCLEOTIDE SEQUENCE [LARGE SCALE GENOMIC DNA]</scope>
    <source>
        <strain evidence="1 2">SZMC22713</strain>
    </source>
</reference>
<dbReference type="EMBL" id="ML170220">
    <property type="protein sequence ID" value="TDL17523.1"/>
    <property type="molecule type" value="Genomic_DNA"/>
</dbReference>
<dbReference type="Proteomes" id="UP000294933">
    <property type="component" value="Unassembled WGS sequence"/>
</dbReference>
<evidence type="ECO:0000313" key="2">
    <source>
        <dbReference type="Proteomes" id="UP000294933"/>
    </source>
</evidence>
<gene>
    <name evidence="1" type="ORF">BD410DRAFT_901399</name>
</gene>
<dbReference type="SUPFAM" id="SSF52047">
    <property type="entry name" value="RNI-like"/>
    <property type="match status" value="1"/>
</dbReference>